<evidence type="ECO:0000313" key="1">
    <source>
        <dbReference type="EMBL" id="JAD80336.1"/>
    </source>
</evidence>
<protein>
    <submittedName>
        <fullName evidence="1">Uncharacterized protein</fullName>
    </submittedName>
</protein>
<dbReference type="EMBL" id="GBRH01217559">
    <property type="protein sequence ID" value="JAD80336.1"/>
    <property type="molecule type" value="Transcribed_RNA"/>
</dbReference>
<dbReference type="AlphaFoldDB" id="A0A0A9CXI6"/>
<organism evidence="1">
    <name type="scientific">Arundo donax</name>
    <name type="common">Giant reed</name>
    <name type="synonym">Donax arundinaceus</name>
    <dbReference type="NCBI Taxonomy" id="35708"/>
    <lineage>
        <taxon>Eukaryota</taxon>
        <taxon>Viridiplantae</taxon>
        <taxon>Streptophyta</taxon>
        <taxon>Embryophyta</taxon>
        <taxon>Tracheophyta</taxon>
        <taxon>Spermatophyta</taxon>
        <taxon>Magnoliopsida</taxon>
        <taxon>Liliopsida</taxon>
        <taxon>Poales</taxon>
        <taxon>Poaceae</taxon>
        <taxon>PACMAD clade</taxon>
        <taxon>Arundinoideae</taxon>
        <taxon>Arundineae</taxon>
        <taxon>Arundo</taxon>
    </lineage>
</organism>
<reference evidence="1" key="1">
    <citation type="submission" date="2014-09" db="EMBL/GenBank/DDBJ databases">
        <authorList>
            <person name="Magalhaes I.L.F."/>
            <person name="Oliveira U."/>
            <person name="Santos F.R."/>
            <person name="Vidigal T.H.D.A."/>
            <person name="Brescovit A.D."/>
            <person name="Santos A.J."/>
        </authorList>
    </citation>
    <scope>NUCLEOTIDE SEQUENCE</scope>
    <source>
        <tissue evidence="1">Shoot tissue taken approximately 20 cm above the soil surface</tissue>
    </source>
</reference>
<proteinExistence type="predicted"/>
<name>A0A0A9CXI6_ARUDO</name>
<reference evidence="1" key="2">
    <citation type="journal article" date="2015" name="Data Brief">
        <title>Shoot transcriptome of the giant reed, Arundo donax.</title>
        <authorList>
            <person name="Barrero R.A."/>
            <person name="Guerrero F.D."/>
            <person name="Moolhuijzen P."/>
            <person name="Goolsby J.A."/>
            <person name="Tidwell J."/>
            <person name="Bellgard S.E."/>
            <person name="Bellgard M.I."/>
        </authorList>
    </citation>
    <scope>NUCLEOTIDE SEQUENCE</scope>
    <source>
        <tissue evidence="1">Shoot tissue taken approximately 20 cm above the soil surface</tissue>
    </source>
</reference>
<accession>A0A0A9CXI6</accession>
<sequence length="64" mass="7279">MLSMACKLCFRILQMKRLSLQLPMAILSTFSVATHEKCCGPRTDKVAVPIDKPLDHTSPRWEMC</sequence>